<protein>
    <recommendedName>
        <fullName evidence="2">RNA pseudouridylate synthase</fullName>
    </recommendedName>
    <alternativeName>
        <fullName evidence="3">RNA-uridine isomerase</fullName>
    </alternativeName>
</protein>
<dbReference type="GO" id="GO:0001522">
    <property type="term" value="P:pseudouridine synthesis"/>
    <property type="evidence" value="ECO:0007669"/>
    <property type="project" value="InterPro"/>
</dbReference>
<feature type="domain" description="Pseudouridine synthase RsuA/RluA-like" evidence="4">
    <location>
        <begin position="11"/>
        <end position="168"/>
    </location>
</feature>
<proteinExistence type="predicted"/>
<comment type="catalytic activity">
    <reaction evidence="1">
        <text>a uridine in RNA = a pseudouridine in RNA</text>
        <dbReference type="Rhea" id="RHEA:48348"/>
        <dbReference type="Rhea" id="RHEA-COMP:12068"/>
        <dbReference type="Rhea" id="RHEA-COMP:12069"/>
        <dbReference type="ChEBI" id="CHEBI:65314"/>
        <dbReference type="ChEBI" id="CHEBI:65315"/>
    </reaction>
</comment>
<dbReference type="GO" id="GO:0003723">
    <property type="term" value="F:RNA binding"/>
    <property type="evidence" value="ECO:0007669"/>
    <property type="project" value="InterPro"/>
</dbReference>
<dbReference type="SUPFAM" id="SSF55120">
    <property type="entry name" value="Pseudouridine synthase"/>
    <property type="match status" value="1"/>
</dbReference>
<dbReference type="GO" id="GO:0140098">
    <property type="term" value="F:catalytic activity, acting on RNA"/>
    <property type="evidence" value="ECO:0007669"/>
    <property type="project" value="UniProtKB-ARBA"/>
</dbReference>
<reference evidence="5 6" key="1">
    <citation type="journal article" date="2014" name="Genome Announc.">
        <title>Draft genome sequences of the altered schaedler flora, a defined bacterial community from gnotobiotic mice.</title>
        <authorList>
            <person name="Wannemuehler M.J."/>
            <person name="Overstreet A.M."/>
            <person name="Ward D.V."/>
            <person name="Phillips G.J."/>
        </authorList>
    </citation>
    <scope>NUCLEOTIDE SEQUENCE [LARGE SCALE GENOMIC DNA]</scope>
    <source>
        <strain evidence="5 6">ASF492</strain>
    </source>
</reference>
<dbReference type="Gene3D" id="3.30.2350.10">
    <property type="entry name" value="Pseudouridine synthase"/>
    <property type="match status" value="1"/>
</dbReference>
<comment type="caution">
    <text evidence="5">The sequence shown here is derived from an EMBL/GenBank/DDBJ whole genome shotgun (WGS) entry which is preliminary data.</text>
</comment>
<dbReference type="CDD" id="cd02869">
    <property type="entry name" value="PseudoU_synth_RluA_like"/>
    <property type="match status" value="1"/>
</dbReference>
<dbReference type="EMBL" id="AQFT01000107">
    <property type="protein sequence ID" value="EMZ23428.1"/>
    <property type="molecule type" value="Genomic_DNA"/>
</dbReference>
<name>N2AAF8_9FIRM</name>
<dbReference type="eggNOG" id="COG0564">
    <property type="taxonomic scope" value="Bacteria"/>
</dbReference>
<dbReference type="OrthoDB" id="9807829at2"/>
<gene>
    <name evidence="5" type="ORF">C823_03599</name>
</gene>
<dbReference type="InterPro" id="IPR050188">
    <property type="entry name" value="RluA_PseudoU_synthase"/>
</dbReference>
<dbReference type="Proteomes" id="UP000012589">
    <property type="component" value="Unassembled WGS sequence"/>
</dbReference>
<dbReference type="GO" id="GO:0006396">
    <property type="term" value="P:RNA processing"/>
    <property type="evidence" value="ECO:0007669"/>
    <property type="project" value="UniProtKB-ARBA"/>
</dbReference>
<evidence type="ECO:0000259" key="4">
    <source>
        <dbReference type="Pfam" id="PF00849"/>
    </source>
</evidence>
<organism evidence="5 6">
    <name type="scientific">Eubacterium plexicaudatum ASF492</name>
    <dbReference type="NCBI Taxonomy" id="1235802"/>
    <lineage>
        <taxon>Bacteria</taxon>
        <taxon>Bacillati</taxon>
        <taxon>Bacillota</taxon>
        <taxon>Clostridia</taxon>
        <taxon>Eubacteriales</taxon>
        <taxon>Eubacteriaceae</taxon>
        <taxon>Eubacterium</taxon>
    </lineage>
</organism>
<dbReference type="GO" id="GO:0009982">
    <property type="term" value="F:pseudouridine synthase activity"/>
    <property type="evidence" value="ECO:0007669"/>
    <property type="project" value="InterPro"/>
</dbReference>
<accession>N2AAF8</accession>
<evidence type="ECO:0000256" key="3">
    <source>
        <dbReference type="ARBA" id="ARBA00033164"/>
    </source>
</evidence>
<dbReference type="PANTHER" id="PTHR21600">
    <property type="entry name" value="MITOCHONDRIAL RNA PSEUDOURIDINE SYNTHASE"/>
    <property type="match status" value="1"/>
</dbReference>
<dbReference type="InterPro" id="IPR020103">
    <property type="entry name" value="PsdUridine_synth_cat_dom_sf"/>
</dbReference>
<dbReference type="Pfam" id="PF00849">
    <property type="entry name" value="PseudoU_synth_2"/>
    <property type="match status" value="1"/>
</dbReference>
<evidence type="ECO:0000256" key="2">
    <source>
        <dbReference type="ARBA" id="ARBA00031870"/>
    </source>
</evidence>
<evidence type="ECO:0000313" key="6">
    <source>
        <dbReference type="Proteomes" id="UP000012589"/>
    </source>
</evidence>
<dbReference type="STRING" id="1235802.C823_03599"/>
<sequence>MNINILYEDADILVCVKPAGTASQTKQSLRQDMVSLLRNYRHAKNEEPYIGLVHRLDQPVEGILAFGKHAKSTAALNRQLQQGDFSKVYLAVTEGRMSAQEGTLLNYLKKDGRSNRSTVVKKEDPQAKKAELVYRLLETDESCRPVHNLVKVRLLTGRHHQIRVQMAHFGTPLAGDVKYGRQQMRSDLGLCACGLEFKHPYRNKKMRFSIAPSQPVFQKFGSIIMNHSDILFI</sequence>
<keyword evidence="6" id="KW-1185">Reference proteome</keyword>
<dbReference type="InterPro" id="IPR006145">
    <property type="entry name" value="PsdUridine_synth_RsuA/RluA"/>
</dbReference>
<evidence type="ECO:0000313" key="5">
    <source>
        <dbReference type="EMBL" id="EMZ23428.1"/>
    </source>
</evidence>
<dbReference type="HOGENOM" id="CLU_016902_11_2_9"/>
<dbReference type="PATRIC" id="fig|1235802.3.peg.3796"/>
<dbReference type="AlphaFoldDB" id="N2AAF8"/>
<evidence type="ECO:0000256" key="1">
    <source>
        <dbReference type="ARBA" id="ARBA00000073"/>
    </source>
</evidence>